<comment type="caution">
    <text evidence="4">The sequence shown here is derived from an EMBL/GenBank/DDBJ whole genome shotgun (WGS) entry which is preliminary data.</text>
</comment>
<dbReference type="InterPro" id="IPR022880">
    <property type="entry name" value="DNApol_IV"/>
</dbReference>
<evidence type="ECO:0000313" key="4">
    <source>
        <dbReference type="EMBL" id="MUG71394.1"/>
    </source>
</evidence>
<dbReference type="GO" id="GO:0000287">
    <property type="term" value="F:magnesium ion binding"/>
    <property type="evidence" value="ECO:0007669"/>
    <property type="project" value="UniProtKB-UniRule"/>
</dbReference>
<sequence>MSENSERTIFLADCQSFYASVEKADHPECKNKPVAVAGDPARRSGIILAACPIAKSFGVTTAERLGEALIKCPELVVMRPRMQHYIDVSLMITKIYEEFTDLVEIFSIDEQFLDVSASLPIFGDPETIAKSIQQKVLSQTGVWVRVGISSNKILAKIATDIWAKKNESGIFTLSKTEVETLLWPQPVNKMFGVGSRMTAHFARLGMHTIGDIARTPLPRLKDKFRARFGKQSDIHAEVMWRTANGLDDSPVTPGTFNTPPKSVGHMMTLPRDYVETWEVNTILLELTEEVCRDCRRKGYMGSVVTVSCMCSPYEAPTGFSRQMKMQDPTNHTNTVFETVKMLFYKFWNKMPVRRVGVTLSQLMDDQDYQLTLFEDQVKSRALEKATDSIKNRYGSAAIVRASSLTAAGQAADRSMKIGGHYK</sequence>
<comment type="subunit">
    <text evidence="2">Monomer.</text>
</comment>
<dbReference type="Gene3D" id="3.30.1490.100">
    <property type="entry name" value="DNA polymerase, Y-family, little finger domain"/>
    <property type="match status" value="1"/>
</dbReference>
<dbReference type="Proteomes" id="UP000450917">
    <property type="component" value="Unassembled WGS sequence"/>
</dbReference>
<dbReference type="Pfam" id="PF11799">
    <property type="entry name" value="IMS_C"/>
    <property type="match status" value="1"/>
</dbReference>
<comment type="catalytic activity">
    <reaction evidence="2">
        <text>DNA(n) + a 2'-deoxyribonucleoside 5'-triphosphate = DNA(n+1) + diphosphate</text>
        <dbReference type="Rhea" id="RHEA:22508"/>
        <dbReference type="Rhea" id="RHEA-COMP:17339"/>
        <dbReference type="Rhea" id="RHEA-COMP:17340"/>
        <dbReference type="ChEBI" id="CHEBI:33019"/>
        <dbReference type="ChEBI" id="CHEBI:61560"/>
        <dbReference type="ChEBI" id="CHEBI:173112"/>
        <dbReference type="EC" id="2.7.7.7"/>
    </reaction>
</comment>
<dbReference type="HAMAP" id="MF_01113">
    <property type="entry name" value="DNApol_IV"/>
    <property type="match status" value="1"/>
</dbReference>
<dbReference type="EMBL" id="WNZX01000009">
    <property type="protein sequence ID" value="MUG71394.1"/>
    <property type="molecule type" value="Genomic_DNA"/>
</dbReference>
<keyword evidence="2" id="KW-0963">Cytoplasm</keyword>
<dbReference type="SUPFAM" id="SSF100879">
    <property type="entry name" value="Lesion bypass DNA polymerase (Y-family), little finger domain"/>
    <property type="match status" value="1"/>
</dbReference>
<accession>A0A7X3CTU1</accession>
<dbReference type="GO" id="GO:0006261">
    <property type="term" value="P:DNA-templated DNA replication"/>
    <property type="evidence" value="ECO:0007669"/>
    <property type="project" value="UniProtKB-UniRule"/>
</dbReference>
<dbReference type="EC" id="2.7.7.7" evidence="2"/>
<evidence type="ECO:0000256" key="1">
    <source>
        <dbReference type="ARBA" id="ARBA00010945"/>
    </source>
</evidence>
<gene>
    <name evidence="2" type="primary">dinB</name>
    <name evidence="4" type="ORF">GNP93_12010</name>
</gene>
<keyword evidence="2 4" id="KW-0808">Transferase</keyword>
<comment type="function">
    <text evidence="2">Poorly processive, error-prone DNA polymerase involved in untargeted mutagenesis. Copies undamaged DNA at stalled replication forks, which arise in vivo from mismatched or misaligned primer ends. These misaligned primers can be extended by PolIV. Exhibits no 3'-5' exonuclease (proofreading) activity. May be involved in translesional synthesis, in conjunction with the beta clamp from PolIII.</text>
</comment>
<comment type="cofactor">
    <cofactor evidence="2">
        <name>Mg(2+)</name>
        <dbReference type="ChEBI" id="CHEBI:18420"/>
    </cofactor>
    <text evidence="2">Binds 2 magnesium ions per subunit.</text>
</comment>
<dbReference type="Gene3D" id="3.30.70.270">
    <property type="match status" value="1"/>
</dbReference>
<keyword evidence="2" id="KW-0479">Metal-binding</keyword>
<dbReference type="InterPro" id="IPR001126">
    <property type="entry name" value="UmuC"/>
</dbReference>
<evidence type="ECO:0000313" key="5">
    <source>
        <dbReference type="Proteomes" id="UP000450917"/>
    </source>
</evidence>
<name>A0A7X3CTU1_9BACL</name>
<keyword evidence="2" id="KW-0234">DNA repair</keyword>
<protein>
    <recommendedName>
        <fullName evidence="2">DNA polymerase IV</fullName>
        <shortName evidence="2">Pol IV</shortName>
        <ecNumber evidence="2">2.7.7.7</ecNumber>
    </recommendedName>
</protein>
<feature type="active site" evidence="2">
    <location>
        <position position="110"/>
    </location>
</feature>
<dbReference type="CDD" id="cd03586">
    <property type="entry name" value="PolY_Pol_IV_kappa"/>
    <property type="match status" value="1"/>
</dbReference>
<dbReference type="NCBIfam" id="NF002848">
    <property type="entry name" value="PRK03103.1"/>
    <property type="match status" value="1"/>
</dbReference>
<dbReference type="GO" id="GO:0042276">
    <property type="term" value="P:error-prone translesion synthesis"/>
    <property type="evidence" value="ECO:0007669"/>
    <property type="project" value="TreeGrafter"/>
</dbReference>
<dbReference type="RefSeq" id="WP_127606086.1">
    <property type="nucleotide sequence ID" value="NZ_JARTHJ010000093.1"/>
</dbReference>
<feature type="binding site" evidence="2">
    <location>
        <position position="13"/>
    </location>
    <ligand>
        <name>Mg(2+)</name>
        <dbReference type="ChEBI" id="CHEBI:18420"/>
    </ligand>
</feature>
<keyword evidence="2" id="KW-0239">DNA-directed DNA polymerase</keyword>
<feature type="site" description="Substrate discrimination" evidence="2">
    <location>
        <position position="18"/>
    </location>
</feature>
<dbReference type="Gene3D" id="3.40.1170.60">
    <property type="match status" value="1"/>
</dbReference>
<dbReference type="InterPro" id="IPR036775">
    <property type="entry name" value="DNA_pol_Y-fam_lit_finger_sf"/>
</dbReference>
<dbReference type="SUPFAM" id="SSF56672">
    <property type="entry name" value="DNA/RNA polymerases"/>
    <property type="match status" value="1"/>
</dbReference>
<dbReference type="InterPro" id="IPR043128">
    <property type="entry name" value="Rev_trsase/Diguanyl_cyclase"/>
</dbReference>
<keyword evidence="2 4" id="KW-0548">Nucleotidyltransferase</keyword>
<keyword evidence="2" id="KW-0515">Mutator protein</keyword>
<keyword evidence="2" id="KW-0238">DNA-binding</keyword>
<dbReference type="GO" id="GO:0003684">
    <property type="term" value="F:damaged DNA binding"/>
    <property type="evidence" value="ECO:0007669"/>
    <property type="project" value="InterPro"/>
</dbReference>
<dbReference type="Gene3D" id="1.10.150.20">
    <property type="entry name" value="5' to 3' exonuclease, C-terminal subdomain"/>
    <property type="match status" value="1"/>
</dbReference>
<dbReference type="GO" id="GO:0006281">
    <property type="term" value="P:DNA repair"/>
    <property type="evidence" value="ECO:0007669"/>
    <property type="project" value="UniProtKB-UniRule"/>
</dbReference>
<dbReference type="InterPro" id="IPR050116">
    <property type="entry name" value="DNA_polymerase-Y"/>
</dbReference>
<keyword evidence="2" id="KW-0227">DNA damage</keyword>
<comment type="similarity">
    <text evidence="1 2">Belongs to the DNA polymerase type-Y family.</text>
</comment>
<comment type="subcellular location">
    <subcellularLocation>
        <location evidence="2">Cytoplasm</location>
    </subcellularLocation>
</comment>
<evidence type="ECO:0000256" key="2">
    <source>
        <dbReference type="HAMAP-Rule" id="MF_01113"/>
    </source>
</evidence>
<dbReference type="Pfam" id="PF00817">
    <property type="entry name" value="IMS"/>
    <property type="match status" value="1"/>
</dbReference>
<organism evidence="4 5">
    <name type="scientific">Paenibacillus validus</name>
    <dbReference type="NCBI Taxonomy" id="44253"/>
    <lineage>
        <taxon>Bacteria</taxon>
        <taxon>Bacillati</taxon>
        <taxon>Bacillota</taxon>
        <taxon>Bacilli</taxon>
        <taxon>Bacillales</taxon>
        <taxon>Paenibacillaceae</taxon>
        <taxon>Paenibacillus</taxon>
    </lineage>
</organism>
<proteinExistence type="inferred from homology"/>
<dbReference type="PANTHER" id="PTHR11076">
    <property type="entry name" value="DNA REPAIR POLYMERASE UMUC / TRANSFERASE FAMILY MEMBER"/>
    <property type="match status" value="1"/>
</dbReference>
<keyword evidence="2" id="KW-0235">DNA replication</keyword>
<dbReference type="AlphaFoldDB" id="A0A7X3CTU1"/>
<dbReference type="InterPro" id="IPR043502">
    <property type="entry name" value="DNA/RNA_pol_sf"/>
</dbReference>
<dbReference type="PANTHER" id="PTHR11076:SF35">
    <property type="entry name" value="DNA REPAIR PROTEIN HOMOLOG YOBH"/>
    <property type="match status" value="1"/>
</dbReference>
<dbReference type="PROSITE" id="PS50173">
    <property type="entry name" value="UMUC"/>
    <property type="match status" value="1"/>
</dbReference>
<dbReference type="GO" id="GO:0005829">
    <property type="term" value="C:cytosol"/>
    <property type="evidence" value="ECO:0007669"/>
    <property type="project" value="TreeGrafter"/>
</dbReference>
<evidence type="ECO:0000259" key="3">
    <source>
        <dbReference type="PROSITE" id="PS50173"/>
    </source>
</evidence>
<reference evidence="4 5" key="1">
    <citation type="submission" date="2019-11" db="EMBL/GenBank/DDBJ databases">
        <title>Draft genome sequences of five Paenibacillus species of dairy origin.</title>
        <authorList>
            <person name="Olajide A.M."/>
            <person name="Chen S."/>
            <person name="Lapointe G."/>
        </authorList>
    </citation>
    <scope>NUCLEOTIDE SEQUENCE [LARGE SCALE GENOMIC DNA]</scope>
    <source>
        <strain evidence="4 5">2CS3</strain>
    </source>
</reference>
<feature type="domain" description="UmuC" evidence="3">
    <location>
        <begin position="9"/>
        <end position="194"/>
    </location>
</feature>
<feature type="binding site" evidence="2">
    <location>
        <position position="109"/>
    </location>
    <ligand>
        <name>Mg(2+)</name>
        <dbReference type="ChEBI" id="CHEBI:18420"/>
    </ligand>
</feature>
<dbReference type="GO" id="GO:0003887">
    <property type="term" value="F:DNA-directed DNA polymerase activity"/>
    <property type="evidence" value="ECO:0007669"/>
    <property type="project" value="UniProtKB-UniRule"/>
</dbReference>
<keyword evidence="5" id="KW-1185">Reference proteome</keyword>
<keyword evidence="2" id="KW-0460">Magnesium</keyword>
<dbReference type="InterPro" id="IPR017961">
    <property type="entry name" value="DNA_pol_Y-fam_little_finger"/>
</dbReference>
<dbReference type="GO" id="GO:0009432">
    <property type="term" value="P:SOS response"/>
    <property type="evidence" value="ECO:0007669"/>
    <property type="project" value="TreeGrafter"/>
</dbReference>